<dbReference type="GO" id="GO:0004146">
    <property type="term" value="F:dihydrofolate reductase activity"/>
    <property type="evidence" value="ECO:0007669"/>
    <property type="project" value="UniProtKB-EC"/>
</dbReference>
<evidence type="ECO:0000256" key="5">
    <source>
        <dbReference type="ARBA" id="ARBA00022857"/>
    </source>
</evidence>
<evidence type="ECO:0000256" key="4">
    <source>
        <dbReference type="ARBA" id="ARBA00022563"/>
    </source>
</evidence>
<evidence type="ECO:0000313" key="11">
    <source>
        <dbReference type="Proteomes" id="UP000034749"/>
    </source>
</evidence>
<evidence type="ECO:0000256" key="2">
    <source>
        <dbReference type="ARBA" id="ARBA00009539"/>
    </source>
</evidence>
<sequence>MKISLIAAVGKNNEIGKGNDLVFKLPADMKHFKDITTGHIVIMGRKTYESIGKPLPNRKNIIVTRDKKYKSYGVDVVYSLEEAIKLAKINPNPSLALPLSGAGENTEIFIIGGGEIYKEVMKFVDKIYLTEINATDKKADTFFPEIIPVVFGETKREHHKKDEKNLYDYDFVEYERF</sequence>
<dbReference type="Pfam" id="PF00186">
    <property type="entry name" value="DHFR_1"/>
    <property type="match status" value="1"/>
</dbReference>
<comment type="similarity">
    <text evidence="2 8">Belongs to the dihydrofolate reductase family.</text>
</comment>
<dbReference type="PIRSF" id="PIRSF000194">
    <property type="entry name" value="DHFR"/>
    <property type="match status" value="1"/>
</dbReference>
<dbReference type="Gene3D" id="3.40.430.10">
    <property type="entry name" value="Dihydrofolate Reductase, subunit A"/>
    <property type="match status" value="1"/>
</dbReference>
<dbReference type="EMBL" id="LBZW01000023">
    <property type="protein sequence ID" value="KKR78877.1"/>
    <property type="molecule type" value="Genomic_DNA"/>
</dbReference>
<dbReference type="PANTHER" id="PTHR48069:SF3">
    <property type="entry name" value="DIHYDROFOLATE REDUCTASE"/>
    <property type="match status" value="1"/>
</dbReference>
<evidence type="ECO:0000256" key="8">
    <source>
        <dbReference type="PIRNR" id="PIRNR000194"/>
    </source>
</evidence>
<comment type="catalytic activity">
    <reaction evidence="8">
        <text>(6S)-5,6,7,8-tetrahydrofolate + NADP(+) = 7,8-dihydrofolate + NADPH + H(+)</text>
        <dbReference type="Rhea" id="RHEA:15009"/>
        <dbReference type="ChEBI" id="CHEBI:15378"/>
        <dbReference type="ChEBI" id="CHEBI:57451"/>
        <dbReference type="ChEBI" id="CHEBI:57453"/>
        <dbReference type="ChEBI" id="CHEBI:57783"/>
        <dbReference type="ChEBI" id="CHEBI:58349"/>
        <dbReference type="EC" id="1.5.1.3"/>
    </reaction>
</comment>
<keyword evidence="4 8" id="KW-0554">One-carbon metabolism</keyword>
<comment type="function">
    <text evidence="7 8">Key enzyme in folate metabolism. Catalyzes an essential reaction for de novo glycine and purine synthesis, and for DNA precursor synthesis.</text>
</comment>
<dbReference type="Proteomes" id="UP000034749">
    <property type="component" value="Unassembled WGS sequence"/>
</dbReference>
<dbReference type="GO" id="GO:0046655">
    <property type="term" value="P:folic acid metabolic process"/>
    <property type="evidence" value="ECO:0007669"/>
    <property type="project" value="TreeGrafter"/>
</dbReference>
<organism evidence="10 11">
    <name type="scientific">Candidatus Nomurabacteria bacterium GW2011_GWA2_40_9</name>
    <dbReference type="NCBI Taxonomy" id="1618734"/>
    <lineage>
        <taxon>Bacteria</taxon>
        <taxon>Candidatus Nomuraibacteriota</taxon>
    </lineage>
</organism>
<dbReference type="PATRIC" id="fig|1618734.3.peg.527"/>
<dbReference type="InterPro" id="IPR001796">
    <property type="entry name" value="DHFR_dom"/>
</dbReference>
<dbReference type="GO" id="GO:0046654">
    <property type="term" value="P:tetrahydrofolate biosynthetic process"/>
    <property type="evidence" value="ECO:0007669"/>
    <property type="project" value="UniProtKB-UniPathway"/>
</dbReference>
<dbReference type="SUPFAM" id="SSF53597">
    <property type="entry name" value="Dihydrofolate reductase-like"/>
    <property type="match status" value="1"/>
</dbReference>
<protein>
    <recommendedName>
        <fullName evidence="3 8">Dihydrofolate reductase</fullName>
        <ecNumber evidence="3 8">1.5.1.3</ecNumber>
    </recommendedName>
</protein>
<dbReference type="GO" id="GO:0046452">
    <property type="term" value="P:dihydrofolate metabolic process"/>
    <property type="evidence" value="ECO:0007669"/>
    <property type="project" value="TreeGrafter"/>
</dbReference>
<comment type="caution">
    <text evidence="10">The sequence shown here is derived from an EMBL/GenBank/DDBJ whole genome shotgun (WGS) entry which is preliminary data.</text>
</comment>
<dbReference type="PROSITE" id="PS51330">
    <property type="entry name" value="DHFR_2"/>
    <property type="match status" value="1"/>
</dbReference>
<dbReference type="PRINTS" id="PR00070">
    <property type="entry name" value="DHFR"/>
</dbReference>
<evidence type="ECO:0000256" key="7">
    <source>
        <dbReference type="ARBA" id="ARBA00025067"/>
    </source>
</evidence>
<keyword evidence="5 8" id="KW-0521">NADP</keyword>
<reference evidence="10 11" key="1">
    <citation type="journal article" date="2015" name="Nature">
        <title>rRNA introns, odd ribosomes, and small enigmatic genomes across a large radiation of phyla.</title>
        <authorList>
            <person name="Brown C.T."/>
            <person name="Hug L.A."/>
            <person name="Thomas B.C."/>
            <person name="Sharon I."/>
            <person name="Castelle C.J."/>
            <person name="Singh A."/>
            <person name="Wilkins M.J."/>
            <person name="Williams K.H."/>
            <person name="Banfield J.F."/>
        </authorList>
    </citation>
    <scope>NUCLEOTIDE SEQUENCE [LARGE SCALE GENOMIC DNA]</scope>
</reference>
<feature type="domain" description="DHFR" evidence="9">
    <location>
        <begin position="2"/>
        <end position="176"/>
    </location>
</feature>
<dbReference type="InterPro" id="IPR024072">
    <property type="entry name" value="DHFR-like_dom_sf"/>
</dbReference>
<accession>A0A0G0WU05</accession>
<evidence type="ECO:0000259" key="9">
    <source>
        <dbReference type="PROSITE" id="PS51330"/>
    </source>
</evidence>
<dbReference type="CDD" id="cd00209">
    <property type="entry name" value="DHFR"/>
    <property type="match status" value="1"/>
</dbReference>
<proteinExistence type="inferred from homology"/>
<evidence type="ECO:0000256" key="6">
    <source>
        <dbReference type="ARBA" id="ARBA00023002"/>
    </source>
</evidence>
<keyword evidence="6 8" id="KW-0560">Oxidoreductase</keyword>
<dbReference type="GO" id="GO:0070401">
    <property type="term" value="F:NADP+ binding"/>
    <property type="evidence" value="ECO:0007669"/>
    <property type="project" value="UniProtKB-ARBA"/>
</dbReference>
<evidence type="ECO:0000313" key="10">
    <source>
        <dbReference type="EMBL" id="KKR78877.1"/>
    </source>
</evidence>
<dbReference type="GO" id="GO:0006730">
    <property type="term" value="P:one-carbon metabolic process"/>
    <property type="evidence" value="ECO:0007669"/>
    <property type="project" value="UniProtKB-KW"/>
</dbReference>
<gene>
    <name evidence="10" type="ORF">UU24_C0023G0024</name>
</gene>
<dbReference type="FunFam" id="3.40.430.10:FF:000001">
    <property type="entry name" value="Dihydrofolate reductase"/>
    <property type="match status" value="1"/>
</dbReference>
<dbReference type="UniPathway" id="UPA00077">
    <property type="reaction ID" value="UER00158"/>
</dbReference>
<comment type="pathway">
    <text evidence="1 8">Cofactor biosynthesis; tetrahydrofolate biosynthesis; 5,6,7,8-tetrahydrofolate from 7,8-dihydrofolate: step 1/1.</text>
</comment>
<dbReference type="InterPro" id="IPR012259">
    <property type="entry name" value="DHFR"/>
</dbReference>
<name>A0A0G0WU05_9BACT</name>
<evidence type="ECO:0000256" key="1">
    <source>
        <dbReference type="ARBA" id="ARBA00004903"/>
    </source>
</evidence>
<evidence type="ECO:0000256" key="3">
    <source>
        <dbReference type="ARBA" id="ARBA00012856"/>
    </source>
</evidence>
<dbReference type="EC" id="1.5.1.3" evidence="3 8"/>
<dbReference type="PANTHER" id="PTHR48069">
    <property type="entry name" value="DIHYDROFOLATE REDUCTASE"/>
    <property type="match status" value="1"/>
</dbReference>
<dbReference type="AlphaFoldDB" id="A0A0G0WU05"/>
<dbReference type="GO" id="GO:0005829">
    <property type="term" value="C:cytosol"/>
    <property type="evidence" value="ECO:0007669"/>
    <property type="project" value="TreeGrafter"/>
</dbReference>